<protein>
    <submittedName>
        <fullName evidence="2">Uncharacterized protein</fullName>
    </submittedName>
</protein>
<organism evidence="2 3">
    <name type="scientific">Artemia franciscana</name>
    <name type="common">Brine shrimp</name>
    <name type="synonym">Artemia sanfranciscana</name>
    <dbReference type="NCBI Taxonomy" id="6661"/>
    <lineage>
        <taxon>Eukaryota</taxon>
        <taxon>Metazoa</taxon>
        <taxon>Ecdysozoa</taxon>
        <taxon>Arthropoda</taxon>
        <taxon>Crustacea</taxon>
        <taxon>Branchiopoda</taxon>
        <taxon>Anostraca</taxon>
        <taxon>Artemiidae</taxon>
        <taxon>Artemia</taxon>
    </lineage>
</organism>
<feature type="compositionally biased region" description="Polar residues" evidence="1">
    <location>
        <begin position="46"/>
        <end position="64"/>
    </location>
</feature>
<evidence type="ECO:0000313" key="3">
    <source>
        <dbReference type="Proteomes" id="UP001187531"/>
    </source>
</evidence>
<feature type="compositionally biased region" description="Basic and acidic residues" evidence="1">
    <location>
        <begin position="33"/>
        <end position="44"/>
    </location>
</feature>
<proteinExistence type="predicted"/>
<comment type="caution">
    <text evidence="2">The sequence shown here is derived from an EMBL/GenBank/DDBJ whole genome shotgun (WGS) entry which is preliminary data.</text>
</comment>
<sequence length="351" mass="39483">MSKPDPSDPYLEGSHAKPKSNIAISPSQVTKPAKNDNNKIEKATARQPSRPSTSRDGTMISVGSPQWREPNCQLPDDENHLAWDDFQVVQKLKKKNNKKRKVDGPNLSVATDESTAPTPSYGLSIPMFAVVMSLIQKNNSSKGSHLSDDRNVCEKYKQRSQIVKIAQEKRIPVPIIANAMRKELIEDFSQIDDKVKILTKIIMDAAHKAIPKTSPNTWGPTGHKRIKNWWNELCSTAVEAKNIAKKAFQRHPSMSTAIEYKHSSAKVKKTCLQAKREAWVKFMTNVDHHTAVSNIHQYVSKMNSKRMTLDDCKYEIKYQGQLVTSDFLKADILANTFMKKPPDTALPNPPV</sequence>
<dbReference type="AlphaFoldDB" id="A0AA88L7W8"/>
<feature type="region of interest" description="Disordered" evidence="1">
    <location>
        <begin position="1"/>
        <end position="78"/>
    </location>
</feature>
<dbReference type="EMBL" id="JAVRJZ010000012">
    <property type="protein sequence ID" value="KAK2715871.1"/>
    <property type="molecule type" value="Genomic_DNA"/>
</dbReference>
<gene>
    <name evidence="2" type="ORF">QYM36_010438</name>
</gene>
<keyword evidence="3" id="KW-1185">Reference proteome</keyword>
<feature type="region of interest" description="Disordered" evidence="1">
    <location>
        <begin position="94"/>
        <end position="116"/>
    </location>
</feature>
<dbReference type="Proteomes" id="UP001187531">
    <property type="component" value="Unassembled WGS sequence"/>
</dbReference>
<reference evidence="2" key="1">
    <citation type="submission" date="2023-07" db="EMBL/GenBank/DDBJ databases">
        <title>Chromosome-level genome assembly of Artemia franciscana.</title>
        <authorList>
            <person name="Jo E."/>
        </authorList>
    </citation>
    <scope>NUCLEOTIDE SEQUENCE</scope>
    <source>
        <tissue evidence="2">Whole body</tissue>
    </source>
</reference>
<name>A0AA88L7W8_ARTSF</name>
<accession>A0AA88L7W8</accession>
<evidence type="ECO:0000313" key="2">
    <source>
        <dbReference type="EMBL" id="KAK2715871.1"/>
    </source>
</evidence>
<evidence type="ECO:0000256" key="1">
    <source>
        <dbReference type="SAM" id="MobiDB-lite"/>
    </source>
</evidence>